<reference evidence="2" key="1">
    <citation type="submission" date="2022-01" db="EMBL/GenBank/DDBJ databases">
        <authorList>
            <person name="King R."/>
        </authorList>
    </citation>
    <scope>NUCLEOTIDE SEQUENCE</scope>
</reference>
<dbReference type="SMART" id="SM00256">
    <property type="entry name" value="FBOX"/>
    <property type="match status" value="1"/>
</dbReference>
<dbReference type="PROSITE" id="PS50181">
    <property type="entry name" value="FBOX"/>
    <property type="match status" value="1"/>
</dbReference>
<organism evidence="2 3">
    <name type="scientific">Chironomus riparius</name>
    <dbReference type="NCBI Taxonomy" id="315576"/>
    <lineage>
        <taxon>Eukaryota</taxon>
        <taxon>Metazoa</taxon>
        <taxon>Ecdysozoa</taxon>
        <taxon>Arthropoda</taxon>
        <taxon>Hexapoda</taxon>
        <taxon>Insecta</taxon>
        <taxon>Pterygota</taxon>
        <taxon>Neoptera</taxon>
        <taxon>Endopterygota</taxon>
        <taxon>Diptera</taxon>
        <taxon>Nematocera</taxon>
        <taxon>Chironomoidea</taxon>
        <taxon>Chironomidae</taxon>
        <taxon>Chironominae</taxon>
        <taxon>Chironomus</taxon>
    </lineage>
</organism>
<accession>A0A9N9WQU0</accession>
<protein>
    <recommendedName>
        <fullName evidence="1">F-box domain-containing protein</fullName>
    </recommendedName>
</protein>
<evidence type="ECO:0000259" key="1">
    <source>
        <dbReference type="PROSITE" id="PS50181"/>
    </source>
</evidence>
<name>A0A9N9WQU0_9DIPT</name>
<dbReference type="SUPFAM" id="SSF52047">
    <property type="entry name" value="RNI-like"/>
    <property type="match status" value="1"/>
</dbReference>
<dbReference type="EMBL" id="OU895877">
    <property type="protein sequence ID" value="CAG9801501.1"/>
    <property type="molecule type" value="Genomic_DNA"/>
</dbReference>
<dbReference type="AlphaFoldDB" id="A0A9N9WQU0"/>
<sequence>MDNLPNELVYNILKKLKQKELLKCAMVCKRFKDIIESYSLINKLVIQDEVCDSSLPVFNRKYTKVIIRDNNDVNILKALQTTGDSILEVKFDQHNSSLESITKTLNYLPNVKVITFYYVRIEDDEEVVKDLVQPISHTIDFHFLESDPLIFKVLTNLSAKSIELRLYGDSPYYNFENFMPFMAKQKELKSFRLSGIFESNLMYGYVPKGDYRLTEFEISNCDLEEWIYLETYLNDHVDSLEKLSFRDLRSWDPSVIVKACNNLKRLEILEDMSINDIDSDITSVKELSVENPSLSITKFTNLKKLFMQNATAEVNRAIIGSNIENLTVRFGTVEGIQCEKLTKLRLMNIDGPLTEEFFRNHPKIVDLKLENHFLLTDALLETIVRYLQNLKVLTIYGMNDLSSRAFEIIKTHCKNLKVLDTKIWSQRYKIADWKCLFESNNGIEIYTETFNF</sequence>
<evidence type="ECO:0000313" key="2">
    <source>
        <dbReference type="EMBL" id="CAG9801501.1"/>
    </source>
</evidence>
<dbReference type="InterPro" id="IPR036047">
    <property type="entry name" value="F-box-like_dom_sf"/>
</dbReference>
<dbReference type="PANTHER" id="PTHR38926">
    <property type="entry name" value="F-BOX DOMAIN CONTAINING PROTEIN, EXPRESSED"/>
    <property type="match status" value="1"/>
</dbReference>
<dbReference type="Gene3D" id="3.80.10.10">
    <property type="entry name" value="Ribonuclease Inhibitor"/>
    <property type="match status" value="1"/>
</dbReference>
<dbReference type="InterPro" id="IPR001810">
    <property type="entry name" value="F-box_dom"/>
</dbReference>
<dbReference type="PANTHER" id="PTHR38926:SF72">
    <property type="entry name" value="IM:7136021-RELATED"/>
    <property type="match status" value="1"/>
</dbReference>
<gene>
    <name evidence="2" type="ORF">CHIRRI_LOCUS4427</name>
</gene>
<dbReference type="OrthoDB" id="10452601at2759"/>
<dbReference type="Pfam" id="PF00646">
    <property type="entry name" value="F-box"/>
    <property type="match status" value="1"/>
</dbReference>
<evidence type="ECO:0000313" key="3">
    <source>
        <dbReference type="Proteomes" id="UP001153620"/>
    </source>
</evidence>
<dbReference type="Proteomes" id="UP001153620">
    <property type="component" value="Chromosome 1"/>
</dbReference>
<feature type="domain" description="F-box" evidence="1">
    <location>
        <begin position="1"/>
        <end position="44"/>
    </location>
</feature>
<dbReference type="InterPro" id="IPR032675">
    <property type="entry name" value="LRR_dom_sf"/>
</dbReference>
<reference evidence="2" key="2">
    <citation type="submission" date="2022-10" db="EMBL/GenBank/DDBJ databases">
        <authorList>
            <consortium name="ENA_rothamsted_submissions"/>
            <consortium name="culmorum"/>
            <person name="King R."/>
        </authorList>
    </citation>
    <scope>NUCLEOTIDE SEQUENCE</scope>
</reference>
<dbReference type="Gene3D" id="1.20.1280.50">
    <property type="match status" value="1"/>
</dbReference>
<keyword evidence="3" id="KW-1185">Reference proteome</keyword>
<dbReference type="SUPFAM" id="SSF81383">
    <property type="entry name" value="F-box domain"/>
    <property type="match status" value="1"/>
</dbReference>
<proteinExistence type="predicted"/>